<dbReference type="GO" id="GO:0006310">
    <property type="term" value="P:DNA recombination"/>
    <property type="evidence" value="ECO:0007669"/>
    <property type="project" value="UniProtKB-KW"/>
</dbReference>
<dbReference type="PROSITE" id="PS51900">
    <property type="entry name" value="CB"/>
    <property type="match status" value="1"/>
</dbReference>
<dbReference type="InterPro" id="IPR010998">
    <property type="entry name" value="Integrase_recombinase_N"/>
</dbReference>
<dbReference type="InterPro" id="IPR002104">
    <property type="entry name" value="Integrase_catalytic"/>
</dbReference>
<dbReference type="InterPro" id="IPR052925">
    <property type="entry name" value="Phage_Integrase-like_Recomb"/>
</dbReference>
<dbReference type="InterPro" id="IPR011010">
    <property type="entry name" value="DNA_brk_join_enz"/>
</dbReference>
<dbReference type="SUPFAM" id="SSF56349">
    <property type="entry name" value="DNA breaking-rejoining enzymes"/>
    <property type="match status" value="1"/>
</dbReference>
<gene>
    <name evidence="7" type="ORF">BJ968_004564</name>
</gene>
<dbReference type="EMBL" id="JACCBB010000001">
    <property type="protein sequence ID" value="NYD25024.1"/>
    <property type="molecule type" value="Genomic_DNA"/>
</dbReference>
<dbReference type="Proteomes" id="UP000521922">
    <property type="component" value="Unassembled WGS sequence"/>
</dbReference>
<dbReference type="Gene3D" id="1.10.150.130">
    <property type="match status" value="1"/>
</dbReference>
<dbReference type="PANTHER" id="PTHR34605:SF4">
    <property type="entry name" value="DNA ADENINE METHYLTRANSFERASE"/>
    <property type="match status" value="1"/>
</dbReference>
<reference evidence="7 8" key="1">
    <citation type="submission" date="2020-07" db="EMBL/GenBank/DDBJ databases">
        <title>Sequencing the genomes of 1000 actinobacteria strains.</title>
        <authorList>
            <person name="Klenk H.-P."/>
        </authorList>
    </citation>
    <scope>NUCLEOTIDE SEQUENCE [LARGE SCALE GENOMIC DNA]</scope>
    <source>
        <strain evidence="7 8">DSM 7487</strain>
    </source>
</reference>
<feature type="domain" description="Tyr recombinase" evidence="5">
    <location>
        <begin position="130"/>
        <end position="396"/>
    </location>
</feature>
<dbReference type="SUPFAM" id="SSF47823">
    <property type="entry name" value="lambda integrase-like, N-terminal domain"/>
    <property type="match status" value="1"/>
</dbReference>
<evidence type="ECO:0000259" key="6">
    <source>
        <dbReference type="PROSITE" id="PS51900"/>
    </source>
</evidence>
<dbReference type="CDD" id="cd00799">
    <property type="entry name" value="INT_Cre_C"/>
    <property type="match status" value="1"/>
</dbReference>
<accession>A0A7Y9DQP6</accession>
<evidence type="ECO:0000313" key="7">
    <source>
        <dbReference type="EMBL" id="NYD25024.1"/>
    </source>
</evidence>
<dbReference type="PANTHER" id="PTHR34605">
    <property type="entry name" value="PHAGE_INTEGRASE DOMAIN-CONTAINING PROTEIN"/>
    <property type="match status" value="1"/>
</dbReference>
<feature type="region of interest" description="Disordered" evidence="4">
    <location>
        <begin position="1"/>
        <end position="20"/>
    </location>
</feature>
<evidence type="ECO:0000256" key="4">
    <source>
        <dbReference type="SAM" id="MobiDB-lite"/>
    </source>
</evidence>
<feature type="domain" description="Core-binding (CB)" evidence="6">
    <location>
        <begin position="25"/>
        <end position="104"/>
    </location>
</feature>
<proteinExistence type="predicted"/>
<feature type="region of interest" description="Disordered" evidence="4">
    <location>
        <begin position="251"/>
        <end position="278"/>
    </location>
</feature>
<evidence type="ECO:0000313" key="8">
    <source>
        <dbReference type="Proteomes" id="UP000521922"/>
    </source>
</evidence>
<dbReference type="InterPro" id="IPR013762">
    <property type="entry name" value="Integrase-like_cat_sf"/>
</dbReference>
<protein>
    <submittedName>
        <fullName evidence="7">Integrase</fullName>
    </submittedName>
</protein>
<dbReference type="AlphaFoldDB" id="A0A7Y9DQP6"/>
<organism evidence="7 8">
    <name type="scientific">Kineococcus aurantiacus</name>
    <dbReference type="NCBI Taxonomy" id="37633"/>
    <lineage>
        <taxon>Bacteria</taxon>
        <taxon>Bacillati</taxon>
        <taxon>Actinomycetota</taxon>
        <taxon>Actinomycetes</taxon>
        <taxon>Kineosporiales</taxon>
        <taxon>Kineosporiaceae</taxon>
        <taxon>Kineococcus</taxon>
    </lineage>
</organism>
<dbReference type="GO" id="GO:0003677">
    <property type="term" value="F:DNA binding"/>
    <property type="evidence" value="ECO:0007669"/>
    <property type="project" value="UniProtKB-UniRule"/>
</dbReference>
<keyword evidence="8" id="KW-1185">Reference proteome</keyword>
<evidence type="ECO:0000256" key="2">
    <source>
        <dbReference type="ARBA" id="ARBA00023172"/>
    </source>
</evidence>
<keyword evidence="1 3" id="KW-0238">DNA-binding</keyword>
<sequence length="398" mass="42649">MTPKTAPTAASSANQVPPESQAQLQALDQQVRRLRDASVADSTWNAYMSAWNRWARWASAHNLPILPARPSDVARWIVDDGASAAVSTITTWTSAIGFVHRQAGHTSPLADAELRDTLAGLRRNRRRAPAQAPPLWTSDVERILAAIDDSPAGGESLADVRDRALVLLAFASALRASELAALQVGDLEPDTDGLIVRVRTSKTDQVGQGAFVGIPWAQRPQVCPVRAVDAWLTRLYAVLAAASPAVALEVGPQDPLDDGEQFGTSERSSAQRDPGPRLSLARRRKLLAGIDGALFRSVRGNRLGTTTDADPTRARLHRNRVGDIITRRAQAAGLQTPGGGRYYSAHSTRAGFATQAAANGASERAIMEQGRWKSLAVARGYIRRGGVFDDNAASRLGL</sequence>
<keyword evidence="2" id="KW-0233">DNA recombination</keyword>
<dbReference type="PROSITE" id="PS51898">
    <property type="entry name" value="TYR_RECOMBINASE"/>
    <property type="match status" value="1"/>
</dbReference>
<dbReference type="RefSeq" id="WP_179755835.1">
    <property type="nucleotide sequence ID" value="NZ_BAAAGN010000008.1"/>
</dbReference>
<dbReference type="Gene3D" id="1.10.443.10">
    <property type="entry name" value="Intergrase catalytic core"/>
    <property type="match status" value="1"/>
</dbReference>
<evidence type="ECO:0000256" key="3">
    <source>
        <dbReference type="PROSITE-ProRule" id="PRU01248"/>
    </source>
</evidence>
<name>A0A7Y9DQP6_9ACTN</name>
<evidence type="ECO:0000259" key="5">
    <source>
        <dbReference type="PROSITE" id="PS51898"/>
    </source>
</evidence>
<feature type="compositionally biased region" description="Low complexity" evidence="4">
    <location>
        <begin position="1"/>
        <end position="13"/>
    </location>
</feature>
<dbReference type="InterPro" id="IPR044068">
    <property type="entry name" value="CB"/>
</dbReference>
<evidence type="ECO:0000256" key="1">
    <source>
        <dbReference type="ARBA" id="ARBA00023125"/>
    </source>
</evidence>
<dbReference type="GO" id="GO:0015074">
    <property type="term" value="P:DNA integration"/>
    <property type="evidence" value="ECO:0007669"/>
    <property type="project" value="InterPro"/>
</dbReference>
<comment type="caution">
    <text evidence="7">The sequence shown here is derived from an EMBL/GenBank/DDBJ whole genome shotgun (WGS) entry which is preliminary data.</text>
</comment>